<dbReference type="PANTHER" id="PTHR38340">
    <property type="entry name" value="S-LAYER PROTEIN"/>
    <property type="match status" value="1"/>
</dbReference>
<dbReference type="EMBL" id="JAIRBM010000010">
    <property type="protein sequence ID" value="MBZ6077521.1"/>
    <property type="molecule type" value="Genomic_DNA"/>
</dbReference>
<dbReference type="PRINTS" id="PR00313">
    <property type="entry name" value="CABNDNGRPT"/>
</dbReference>
<name>A0ABS7VQT9_9HYPH</name>
<organism evidence="3 4">
    <name type="scientific">Microvirga puerhi</name>
    <dbReference type="NCBI Taxonomy" id="2876078"/>
    <lineage>
        <taxon>Bacteria</taxon>
        <taxon>Pseudomonadati</taxon>
        <taxon>Pseudomonadota</taxon>
        <taxon>Alphaproteobacteria</taxon>
        <taxon>Hyphomicrobiales</taxon>
        <taxon>Methylobacteriaceae</taxon>
        <taxon>Microvirga</taxon>
    </lineage>
</organism>
<dbReference type="Gene3D" id="2.150.10.10">
    <property type="entry name" value="Serralysin-like metalloprotease, C-terminal"/>
    <property type="match status" value="4"/>
</dbReference>
<evidence type="ECO:0000313" key="3">
    <source>
        <dbReference type="EMBL" id="MBZ6077521.1"/>
    </source>
</evidence>
<reference evidence="3 4" key="1">
    <citation type="submission" date="2021-09" db="EMBL/GenBank/DDBJ databases">
        <title>The complete genome sequence of a new microorganism.</title>
        <authorList>
            <person name="Zi Z."/>
        </authorList>
    </citation>
    <scope>NUCLEOTIDE SEQUENCE [LARGE SCALE GENOMIC DNA]</scope>
    <source>
        <strain evidence="3 4">WGZ8</strain>
    </source>
</reference>
<gene>
    <name evidence="3" type="ORF">K9B37_14675</name>
</gene>
<dbReference type="InterPro" id="IPR050557">
    <property type="entry name" value="RTX_toxin/Mannuronan_C5-epim"/>
</dbReference>
<evidence type="ECO:0000313" key="4">
    <source>
        <dbReference type="Proteomes" id="UP000704176"/>
    </source>
</evidence>
<dbReference type="Proteomes" id="UP000704176">
    <property type="component" value="Unassembled WGS sequence"/>
</dbReference>
<proteinExistence type="predicted"/>
<evidence type="ECO:0000256" key="2">
    <source>
        <dbReference type="ARBA" id="ARBA00022525"/>
    </source>
</evidence>
<sequence length="792" mass="81606">MAFKIWGTEGITQALSGITVNHPSVAGLPNGGYVVSWLDHSGRFSFQIYNGLGAKVGSPVQVSAANVPQGSTPDVVVTDAQGNFVVTWSEEVSATNKSIFSQRYTINGTTIGDKITVAASGAISHEIATTSKADGWATTYEDQGKVWIRYYDSQGAASTPVEIGLVNINSHVDVAQTGAGQHVVAFATGGSIKFGVTNGATPATFGTMTGERAEVAGLLSPVNGQPSGNFVVATVNDAGKLQAHIFTGGIENVVDVAQGVVRPGDFMGITALKTGEFAVAYSQSSTAYGGSHEVFLQLFSADGQARPEGALRVNSLPNKSYEWMPSLSEMTDGRIAITWRDPNVGNSIISETLVDARIKAVVVNGTAGDDIYVGTNAEANNPNIGNDELNGAGGNDLLIGGTGADKLDGGDGIDTASFQYATSGVSASLATGTGTGGEAAGDTYTNIENLLGSNFADTLVGGAGSNKLDGGAGNDYLDGGDGADVMIGGTGSDTFIVNHAGDVLVETSADASIDTAYTSVTHTLEAYVENMIATGSDAITLTGNAWDNTLIGNGANNTLMGGAGNDVLNGNGGADYMDGGAGNDTYYIDDPNDIVHDSGSGDVDTVIVSVNYDLNKLVGIENITGSGSASITLTGNAANNTLSGNDGANILYGGAGNDVLYGYGGNDRIHGGLGADRLSGGTGRDIFVFDTNPKTKGNTDKILDFNVKDDSIYLENKYFKIGSKGTLAKPAALSSKMFYVGAKAHDKDDRIIYDKKKGVLYYDDDGSGSHKAVVFATLSKNLKMTYHDFFAI</sequence>
<comment type="subcellular location">
    <subcellularLocation>
        <location evidence="1">Secreted</location>
    </subcellularLocation>
</comment>
<dbReference type="InterPro" id="IPR011049">
    <property type="entry name" value="Serralysin-like_metalloprot_C"/>
</dbReference>
<dbReference type="PROSITE" id="PS00330">
    <property type="entry name" value="HEMOLYSIN_CALCIUM"/>
    <property type="match status" value="2"/>
</dbReference>
<accession>A0ABS7VQT9</accession>
<dbReference type="RefSeq" id="WP_224314002.1">
    <property type="nucleotide sequence ID" value="NZ_JAIRBM010000010.1"/>
</dbReference>
<dbReference type="Pfam" id="PF00353">
    <property type="entry name" value="HemolysinCabind"/>
    <property type="match status" value="4"/>
</dbReference>
<keyword evidence="2" id="KW-0964">Secreted</keyword>
<comment type="caution">
    <text evidence="3">The sequence shown here is derived from an EMBL/GenBank/DDBJ whole genome shotgun (WGS) entry which is preliminary data.</text>
</comment>
<keyword evidence="4" id="KW-1185">Reference proteome</keyword>
<dbReference type="InterPro" id="IPR018511">
    <property type="entry name" value="Hemolysin-typ_Ca-bd_CS"/>
</dbReference>
<dbReference type="SUPFAM" id="SSF51120">
    <property type="entry name" value="beta-Roll"/>
    <property type="match status" value="3"/>
</dbReference>
<dbReference type="InterPro" id="IPR001343">
    <property type="entry name" value="Hemolysn_Ca-bd"/>
</dbReference>
<dbReference type="PANTHER" id="PTHR38340:SF1">
    <property type="entry name" value="S-LAYER PROTEIN"/>
    <property type="match status" value="1"/>
</dbReference>
<protein>
    <submittedName>
        <fullName evidence="3">Calcium-binding protein</fullName>
    </submittedName>
</protein>
<evidence type="ECO:0000256" key="1">
    <source>
        <dbReference type="ARBA" id="ARBA00004613"/>
    </source>
</evidence>